<comment type="subcellular location">
    <subcellularLocation>
        <location evidence="3">Secreted</location>
    </subcellularLocation>
    <subcellularLocation>
        <location evidence="3">Bacterial flagellum</location>
    </subcellularLocation>
</comment>
<organism evidence="6 7">
    <name type="scientific">Paracoccus nototheniae</name>
    <dbReference type="NCBI Taxonomy" id="2489002"/>
    <lineage>
        <taxon>Bacteria</taxon>
        <taxon>Pseudomonadati</taxon>
        <taxon>Pseudomonadota</taxon>
        <taxon>Alphaproteobacteria</taxon>
        <taxon>Rhodobacterales</taxon>
        <taxon>Paracoccaceae</taxon>
        <taxon>Paracoccus</taxon>
    </lineage>
</organism>
<gene>
    <name evidence="6" type="ORF">ACFQ5P_01195</name>
</gene>
<dbReference type="SUPFAM" id="SSF64518">
    <property type="entry name" value="Phase 1 flagellin"/>
    <property type="match status" value="1"/>
</dbReference>
<proteinExistence type="inferred from homology"/>
<comment type="similarity">
    <text evidence="1 3">Belongs to the bacterial flagellin family.</text>
</comment>
<dbReference type="Pfam" id="PF00700">
    <property type="entry name" value="Flagellin_C"/>
    <property type="match status" value="1"/>
</dbReference>
<comment type="function">
    <text evidence="3">Flagellin is the subunit protein which polymerizes to form the filaments of bacterial flagella.</text>
</comment>
<accession>A0ABW4DQ90</accession>
<feature type="domain" description="Flagellin N-terminal" evidence="4">
    <location>
        <begin position="4"/>
        <end position="137"/>
    </location>
</feature>
<evidence type="ECO:0000256" key="2">
    <source>
        <dbReference type="ARBA" id="ARBA00023143"/>
    </source>
</evidence>
<name>A0ABW4DQ90_9RHOB</name>
<dbReference type="InterPro" id="IPR001492">
    <property type="entry name" value="Flagellin"/>
</dbReference>
<dbReference type="InterPro" id="IPR046358">
    <property type="entry name" value="Flagellin_C"/>
</dbReference>
<keyword evidence="3" id="KW-0964">Secreted</keyword>
<protein>
    <recommendedName>
        <fullName evidence="3">Flagellin</fullName>
    </recommendedName>
</protein>
<keyword evidence="7" id="KW-1185">Reference proteome</keyword>
<evidence type="ECO:0000256" key="3">
    <source>
        <dbReference type="RuleBase" id="RU362073"/>
    </source>
</evidence>
<evidence type="ECO:0000259" key="5">
    <source>
        <dbReference type="Pfam" id="PF00700"/>
    </source>
</evidence>
<keyword evidence="6" id="KW-0969">Cilium</keyword>
<evidence type="ECO:0000313" key="7">
    <source>
        <dbReference type="Proteomes" id="UP001597302"/>
    </source>
</evidence>
<dbReference type="PANTHER" id="PTHR42792:SF2">
    <property type="entry name" value="FLAGELLIN"/>
    <property type="match status" value="1"/>
</dbReference>
<dbReference type="PANTHER" id="PTHR42792">
    <property type="entry name" value="FLAGELLIN"/>
    <property type="match status" value="1"/>
</dbReference>
<evidence type="ECO:0000259" key="4">
    <source>
        <dbReference type="Pfam" id="PF00669"/>
    </source>
</evidence>
<reference evidence="7" key="1">
    <citation type="journal article" date="2019" name="Int. J. Syst. Evol. Microbiol.">
        <title>The Global Catalogue of Microorganisms (GCM) 10K type strain sequencing project: providing services to taxonomists for standard genome sequencing and annotation.</title>
        <authorList>
            <consortium name="The Broad Institute Genomics Platform"/>
            <consortium name="The Broad Institute Genome Sequencing Center for Infectious Disease"/>
            <person name="Wu L."/>
            <person name="Ma J."/>
        </authorList>
    </citation>
    <scope>NUCLEOTIDE SEQUENCE [LARGE SCALE GENOMIC DNA]</scope>
    <source>
        <strain evidence="7">CCM 8875</strain>
    </source>
</reference>
<dbReference type="InterPro" id="IPR001029">
    <property type="entry name" value="Flagellin_N"/>
</dbReference>
<keyword evidence="6" id="KW-0282">Flagellum</keyword>
<sequence>MTSILTNTSAMVALQTLKSVNSQLGKAQADIATGKSVANAKDNAAVWAISKVMETDRSAFKTIQSNLNVADAVVSTAREGAEKIVASLTAIKDLAAGAYNTATASEKAKITTDIELKFKEIASVINGTQMNGVNLLKSGEADLKVLASLDRGTGVTTTINAITVETTGLDTLIGALDLDSTGATFGETTIFDAATSLEPSDDGTDNIGLFLSDIETAISTVLEATAELGSYGKQLAGQSEFVGKLADSLKLGIGALVDADMEEASARLQALQTQQQLGIQSLSIANQAPSAIMALFR</sequence>
<dbReference type="RefSeq" id="WP_131574754.1">
    <property type="nucleotide sequence ID" value="NZ_CBCSAJ010000046.1"/>
</dbReference>
<feature type="domain" description="Flagellin C-terminal" evidence="5">
    <location>
        <begin position="213"/>
        <end position="295"/>
    </location>
</feature>
<dbReference type="Proteomes" id="UP001597302">
    <property type="component" value="Unassembled WGS sequence"/>
</dbReference>
<keyword evidence="2 3" id="KW-0975">Bacterial flagellum</keyword>
<dbReference type="EMBL" id="JBHTOQ010000003">
    <property type="protein sequence ID" value="MFD1479900.1"/>
    <property type="molecule type" value="Genomic_DNA"/>
</dbReference>
<evidence type="ECO:0000313" key="6">
    <source>
        <dbReference type="EMBL" id="MFD1479900.1"/>
    </source>
</evidence>
<keyword evidence="6" id="KW-0966">Cell projection</keyword>
<dbReference type="Gene3D" id="1.20.1330.10">
    <property type="entry name" value="f41 fragment of flagellin, N-terminal domain"/>
    <property type="match status" value="1"/>
</dbReference>
<comment type="caution">
    <text evidence="6">The sequence shown here is derived from an EMBL/GenBank/DDBJ whole genome shotgun (WGS) entry which is preliminary data.</text>
</comment>
<evidence type="ECO:0000256" key="1">
    <source>
        <dbReference type="ARBA" id="ARBA00005709"/>
    </source>
</evidence>
<dbReference type="Pfam" id="PF00669">
    <property type="entry name" value="Flagellin_N"/>
    <property type="match status" value="1"/>
</dbReference>